<dbReference type="RefSeq" id="WP_087715256.1">
    <property type="nucleotide sequence ID" value="NZ_MWPH01000003.1"/>
</dbReference>
<dbReference type="InterPro" id="IPR020845">
    <property type="entry name" value="AMP-binding_CS"/>
</dbReference>
<feature type="domain" description="AMP-dependent synthetase/ligase" evidence="4">
    <location>
        <begin position="25"/>
        <end position="474"/>
    </location>
</feature>
<keyword evidence="2" id="KW-0067">ATP-binding</keyword>
<evidence type="ECO:0000256" key="1">
    <source>
        <dbReference type="ARBA" id="ARBA00022741"/>
    </source>
</evidence>
<dbReference type="SUPFAM" id="SSF56801">
    <property type="entry name" value="Acetyl-CoA synthetase-like"/>
    <property type="match status" value="1"/>
</dbReference>
<evidence type="ECO:0000256" key="2">
    <source>
        <dbReference type="ARBA" id="ARBA00022840"/>
    </source>
</evidence>
<dbReference type="CDD" id="cd05907">
    <property type="entry name" value="VL_LC_FACS_like"/>
    <property type="match status" value="1"/>
</dbReference>
<accession>A0A202E6C4</accession>
<evidence type="ECO:0000313" key="5">
    <source>
        <dbReference type="EMBL" id="OVE83811.1"/>
    </source>
</evidence>
<proteinExistence type="predicted"/>
<keyword evidence="5" id="KW-0436">Ligase</keyword>
<reference evidence="5 6" key="1">
    <citation type="submission" date="2017-02" db="EMBL/GenBank/DDBJ databases">
        <title>Natronthermophilus aegyptiacus gen. nov.,sp. nov., an aerobic, extremely halophilic alkalithermophilic archaeon isolated from the athalassohaline Wadi An Natrun, Egypt.</title>
        <authorList>
            <person name="Zhao B."/>
        </authorList>
    </citation>
    <scope>NUCLEOTIDE SEQUENCE [LARGE SCALE GENOMIC DNA]</scope>
    <source>
        <strain evidence="5 6">CGMCC 1.3597</strain>
    </source>
</reference>
<dbReference type="InterPro" id="IPR042099">
    <property type="entry name" value="ANL_N_sf"/>
</dbReference>
<organism evidence="5 6">
    <name type="scientific">Natronolimnobius baerhuensis</name>
    <dbReference type="NCBI Taxonomy" id="253108"/>
    <lineage>
        <taxon>Archaea</taxon>
        <taxon>Methanobacteriati</taxon>
        <taxon>Methanobacteriota</taxon>
        <taxon>Stenosarchaea group</taxon>
        <taxon>Halobacteria</taxon>
        <taxon>Halobacteriales</taxon>
        <taxon>Natrialbaceae</taxon>
        <taxon>Natronolimnobius</taxon>
    </lineage>
</organism>
<dbReference type="OrthoDB" id="70225at2157"/>
<dbReference type="GO" id="GO:0004467">
    <property type="term" value="F:long-chain fatty acid-CoA ligase activity"/>
    <property type="evidence" value="ECO:0007669"/>
    <property type="project" value="TreeGrafter"/>
</dbReference>
<protein>
    <submittedName>
        <fullName evidence="5">Long-chain fatty acid--CoA ligase</fullName>
    </submittedName>
</protein>
<name>A0A202E6C4_9EURY</name>
<evidence type="ECO:0000313" key="6">
    <source>
        <dbReference type="Proteomes" id="UP000196084"/>
    </source>
</evidence>
<dbReference type="Proteomes" id="UP000196084">
    <property type="component" value="Unassembled WGS sequence"/>
</dbReference>
<keyword evidence="1" id="KW-0547">Nucleotide-binding</keyword>
<dbReference type="EMBL" id="MWPH01000003">
    <property type="protein sequence ID" value="OVE83811.1"/>
    <property type="molecule type" value="Genomic_DNA"/>
</dbReference>
<feature type="region of interest" description="Disordered" evidence="3">
    <location>
        <begin position="475"/>
        <end position="515"/>
    </location>
</feature>
<gene>
    <name evidence="5" type="ORF">B2G88_15435</name>
</gene>
<dbReference type="PROSITE" id="PS00455">
    <property type="entry name" value="AMP_BINDING"/>
    <property type="match status" value="1"/>
</dbReference>
<dbReference type="GO" id="GO:0016020">
    <property type="term" value="C:membrane"/>
    <property type="evidence" value="ECO:0007669"/>
    <property type="project" value="TreeGrafter"/>
</dbReference>
<dbReference type="PANTHER" id="PTHR43272:SF33">
    <property type="entry name" value="AMP-BINDING DOMAIN-CONTAINING PROTEIN-RELATED"/>
    <property type="match status" value="1"/>
</dbReference>
<dbReference type="Gene3D" id="3.40.50.12780">
    <property type="entry name" value="N-terminal domain of ligase-like"/>
    <property type="match status" value="1"/>
</dbReference>
<evidence type="ECO:0000259" key="4">
    <source>
        <dbReference type="Pfam" id="PF00501"/>
    </source>
</evidence>
<sequence length="679" mass="75377">MNWLDAEREYEDEVIGETTLGRLFEDAAERNANRPAQQYKGGVVDRSLTESVIPAAAPGEFRPLSYAEMRDIVRMLAAGFRDLGIERGDRVGLFANTRMEWAQCDFALLSAGAVVTTVYADSSPSKIEYLLDDPNASAVIVEDQQRLEHVLEIEDNLDLEFIVSMDRLEGEVTEREDVLTLADVYERGEETFDLETYQAWVDAPAMDDLASLIYTSGTTGKPKGVQLTHRNFRANVNQIRKRFGPRPERSDDVPVLDENSLAVSYLPLAHVFERTAGHFVMFSSGACVAYAESPDTLQEDFSLVQPSTSTSVPRVYEKIYDRIREQASESGAKQRIFEWATDVGVKHHQADNPGPILNAKRALADKLVFSTVREALGGEIELLISGGGSLSAELCALYHAMGLPIYEGYGLTETAPVITVNPPEAPKIGTIGPPVVDVDVAIDETAADQSAFEDDPGEVGELLVKGPNVTRGYWNKPGATERAFTDEVPGGGSDAAADSDADEPTEPMGADGATAGQWFRTGDIVHKRPDGYLEFRDRTKQILVLSTGKNVAPALIEDQFAASEIIEQAMVVGDNEKFVGALLVPNTDHIRSWADTNDIDLPDDPQAMCDDDRVREYIREDVDRANEEFEDYEQIKRFELVPQEFTEENEMLTPTMKKKRRVIMDRFADRIDHIYDEDR</sequence>
<dbReference type="Pfam" id="PF00501">
    <property type="entry name" value="AMP-binding"/>
    <property type="match status" value="1"/>
</dbReference>
<dbReference type="InterPro" id="IPR000873">
    <property type="entry name" value="AMP-dep_synth/lig_dom"/>
</dbReference>
<dbReference type="PANTHER" id="PTHR43272">
    <property type="entry name" value="LONG-CHAIN-FATTY-ACID--COA LIGASE"/>
    <property type="match status" value="1"/>
</dbReference>
<dbReference type="Pfam" id="PF23562">
    <property type="entry name" value="AMP-binding_C_3"/>
    <property type="match status" value="1"/>
</dbReference>
<dbReference type="AlphaFoldDB" id="A0A202E6C4"/>
<dbReference type="GO" id="GO:0005524">
    <property type="term" value="F:ATP binding"/>
    <property type="evidence" value="ECO:0007669"/>
    <property type="project" value="UniProtKB-KW"/>
</dbReference>
<evidence type="ECO:0000256" key="3">
    <source>
        <dbReference type="SAM" id="MobiDB-lite"/>
    </source>
</evidence>
<keyword evidence="6" id="KW-1185">Reference proteome</keyword>
<comment type="caution">
    <text evidence="5">The sequence shown here is derived from an EMBL/GenBank/DDBJ whole genome shotgun (WGS) entry which is preliminary data.</text>
</comment>